<comment type="subcellular location">
    <subcellularLocation>
        <location evidence="1">Nucleus</location>
        <location evidence="1">Nucleolus</location>
    </subcellularLocation>
</comment>
<comment type="caution">
    <text evidence="6">The sequence shown here is derived from an EMBL/GenBank/DDBJ whole genome shotgun (WGS) entry which is preliminary data.</text>
</comment>
<dbReference type="PANTHER" id="PTHR12933:SF0">
    <property type="entry name" value="U3 SMALL NUCLEOLAR RNA-ASSOCIATED PROTEIN 25 HOMOLOG"/>
    <property type="match status" value="1"/>
</dbReference>
<feature type="domain" description="UTP25 NTP hydrolase-like" evidence="5">
    <location>
        <begin position="80"/>
        <end position="324"/>
    </location>
</feature>
<protein>
    <recommendedName>
        <fullName evidence="8">Digestive organ expansion factor</fullName>
    </recommendedName>
</protein>
<evidence type="ECO:0000313" key="7">
    <source>
        <dbReference type="Proteomes" id="UP000078046"/>
    </source>
</evidence>
<dbReference type="Pfam" id="PF06862">
    <property type="entry name" value="Utp25_C"/>
    <property type="match status" value="1"/>
</dbReference>
<dbReference type="InterPro" id="IPR053940">
    <property type="entry name" value="UTP25_NTPase-like"/>
</dbReference>
<dbReference type="GO" id="GO:0019843">
    <property type="term" value="F:rRNA binding"/>
    <property type="evidence" value="ECO:0007669"/>
    <property type="project" value="TreeGrafter"/>
</dbReference>
<keyword evidence="7" id="KW-1185">Reference proteome</keyword>
<evidence type="ECO:0008006" key="8">
    <source>
        <dbReference type="Google" id="ProtNLM"/>
    </source>
</evidence>
<dbReference type="PANTHER" id="PTHR12933">
    <property type="entry name" value="ORF PROTEIN-RELATED"/>
    <property type="match status" value="1"/>
</dbReference>
<dbReference type="GO" id="GO:0000462">
    <property type="term" value="P:maturation of SSU-rRNA from tricistronic rRNA transcript (SSU-rRNA, 5.8S rRNA, LSU-rRNA)"/>
    <property type="evidence" value="ECO:0007669"/>
    <property type="project" value="TreeGrafter"/>
</dbReference>
<dbReference type="GO" id="GO:0032040">
    <property type="term" value="C:small-subunit processome"/>
    <property type="evidence" value="ECO:0007669"/>
    <property type="project" value="TreeGrafter"/>
</dbReference>
<evidence type="ECO:0000313" key="6">
    <source>
        <dbReference type="EMBL" id="OAF70770.1"/>
    </source>
</evidence>
<evidence type="ECO:0000256" key="1">
    <source>
        <dbReference type="ARBA" id="ARBA00004604"/>
    </source>
</evidence>
<dbReference type="Pfam" id="PF22916">
    <property type="entry name" value="UTP25_NTPase-like"/>
    <property type="match status" value="1"/>
</dbReference>
<comment type="similarity">
    <text evidence="2">Belongs to the UTP25 family.</text>
</comment>
<evidence type="ECO:0000256" key="3">
    <source>
        <dbReference type="ARBA" id="ARBA00023242"/>
    </source>
</evidence>
<evidence type="ECO:0000259" key="5">
    <source>
        <dbReference type="Pfam" id="PF22916"/>
    </source>
</evidence>
<evidence type="ECO:0000259" key="4">
    <source>
        <dbReference type="Pfam" id="PF06862"/>
    </source>
</evidence>
<dbReference type="GO" id="GO:0034511">
    <property type="term" value="F:U3 snoRNA binding"/>
    <property type="evidence" value="ECO:0007669"/>
    <property type="project" value="InterPro"/>
</dbReference>
<keyword evidence="3" id="KW-0539">Nucleus</keyword>
<dbReference type="InterPro" id="IPR053939">
    <property type="entry name" value="UTP25_C"/>
</dbReference>
<evidence type="ECO:0000256" key="2">
    <source>
        <dbReference type="ARBA" id="ARBA00009223"/>
    </source>
</evidence>
<organism evidence="6 7">
    <name type="scientific">Intoshia linei</name>
    <dbReference type="NCBI Taxonomy" id="1819745"/>
    <lineage>
        <taxon>Eukaryota</taxon>
        <taxon>Metazoa</taxon>
        <taxon>Spiralia</taxon>
        <taxon>Lophotrochozoa</taxon>
        <taxon>Mesozoa</taxon>
        <taxon>Orthonectida</taxon>
        <taxon>Rhopaluridae</taxon>
        <taxon>Intoshia</taxon>
    </lineage>
</organism>
<dbReference type="InterPro" id="IPR010678">
    <property type="entry name" value="UTP25"/>
</dbReference>
<sequence>MEKIEFKEDFKSRWFNLDSAPLQLNVNPILTTFENDRICLNWKHHNIKNIDYLKEKNSIDKITANYNDLNKTFENLLFTYKDVCFVGRDSMDQDKMMRSLAKRVITHILYSKKEIYRNNAKFKSQELSLRDQGFTKPRCLIILPYRYRMYQFFYQLTKFVECISEDALIRFDDEYGSKIEDVNEYCEGNMNENFKMGISIFNKKLRPFSPFYKSDIIAVSPLGLRSMNDNSKEDEQFDFLSSIEMIICDDILSLYMQNWMHFESCLNYCNLMPKNLNNCDFSRVKNIFLDNGSKSIRQLIMISNIEFAELNSIFRSCSTNMFGNFKVVVKSSNNVDVPLNRINLDANMIFIKFGVENVKSLPNSRFEYFVSTVLKQLQCSPNDQTLIFIPDYFDYVRIRNYFKKESISFAHLSEYTNKKRVLLTRQMFRKKRKRLLLVTERLMFYKRLQLKGIMNVFFYQLPLIPHIFTQICNIMKWKMEKDLTSTVCKISTLWCKYDQIRLKNVCGPQLSNLLIQSDKEIHCMTNN</sequence>
<reference evidence="6 7" key="1">
    <citation type="submission" date="2016-04" db="EMBL/GenBank/DDBJ databases">
        <title>The genome of Intoshia linei affirms orthonectids as highly simplified spiralians.</title>
        <authorList>
            <person name="Mikhailov K.V."/>
            <person name="Slusarev G.S."/>
            <person name="Nikitin M.A."/>
            <person name="Logacheva M.D."/>
            <person name="Penin A."/>
            <person name="Aleoshin V."/>
            <person name="Panchin Y.V."/>
        </authorList>
    </citation>
    <scope>NUCLEOTIDE SEQUENCE [LARGE SCALE GENOMIC DNA]</scope>
    <source>
        <strain evidence="6">Intl2013</strain>
        <tissue evidence="6">Whole animal</tissue>
    </source>
</reference>
<accession>A0A177B9C4</accession>
<name>A0A177B9C4_9BILA</name>
<gene>
    <name evidence="6" type="ORF">A3Q56_01468</name>
</gene>
<dbReference type="EMBL" id="LWCA01000112">
    <property type="protein sequence ID" value="OAF70770.1"/>
    <property type="molecule type" value="Genomic_DNA"/>
</dbReference>
<feature type="domain" description="UTP25 C-terminal" evidence="4">
    <location>
        <begin position="339"/>
        <end position="522"/>
    </location>
</feature>
<dbReference type="AlphaFoldDB" id="A0A177B9C4"/>
<dbReference type="Proteomes" id="UP000078046">
    <property type="component" value="Unassembled WGS sequence"/>
</dbReference>
<proteinExistence type="inferred from homology"/>
<dbReference type="OrthoDB" id="10264378at2759"/>